<dbReference type="PROSITE" id="PS51462">
    <property type="entry name" value="NUDIX"/>
    <property type="match status" value="1"/>
</dbReference>
<dbReference type="RefSeq" id="WP_154120634.1">
    <property type="nucleotide sequence ID" value="NZ_WJXB01000007.1"/>
</dbReference>
<dbReference type="SUPFAM" id="SSF55811">
    <property type="entry name" value="Nudix"/>
    <property type="match status" value="1"/>
</dbReference>
<dbReference type="PANTHER" id="PTHR43736">
    <property type="entry name" value="ADP-RIBOSE PYROPHOSPHATASE"/>
    <property type="match status" value="1"/>
</dbReference>
<dbReference type="SUPFAM" id="SSF46785">
    <property type="entry name" value="Winged helix' DNA-binding domain"/>
    <property type="match status" value="1"/>
</dbReference>
<evidence type="ECO:0000313" key="3">
    <source>
        <dbReference type="Proteomes" id="UP000463051"/>
    </source>
</evidence>
<dbReference type="CDD" id="cd18873">
    <property type="entry name" value="NUDIX_NadM_like"/>
    <property type="match status" value="1"/>
</dbReference>
<dbReference type="Gene3D" id="1.10.10.10">
    <property type="entry name" value="Winged helix-like DNA-binding domain superfamily/Winged helix DNA-binding domain"/>
    <property type="match status" value="1"/>
</dbReference>
<dbReference type="EMBL" id="WJXB01000007">
    <property type="protein sequence ID" value="MRN55129.1"/>
    <property type="molecule type" value="Genomic_DNA"/>
</dbReference>
<dbReference type="Pfam" id="PF21906">
    <property type="entry name" value="WHD_NrtR"/>
    <property type="match status" value="1"/>
</dbReference>
<gene>
    <name evidence="2" type="ORF">GJB61_19295</name>
</gene>
<dbReference type="InterPro" id="IPR036388">
    <property type="entry name" value="WH-like_DNA-bd_sf"/>
</dbReference>
<reference evidence="2 3" key="1">
    <citation type="submission" date="2019-11" db="EMBL/GenBank/DDBJ databases">
        <title>Paenibacillus monticola sp. nov., a novel PGPR strain isolated from mountain sample in China.</title>
        <authorList>
            <person name="Zhao Q."/>
            <person name="Li H.-P."/>
            <person name="Zhang J.-L."/>
        </authorList>
    </citation>
    <scope>NUCLEOTIDE SEQUENCE [LARGE SCALE GENOMIC DNA]</scope>
    <source>
        <strain evidence="2 3">LC-T2</strain>
    </source>
</reference>
<dbReference type="InterPro" id="IPR036390">
    <property type="entry name" value="WH_DNA-bd_sf"/>
</dbReference>
<dbReference type="AlphaFoldDB" id="A0A7X2H7U2"/>
<dbReference type="InterPro" id="IPR054105">
    <property type="entry name" value="WHD_NrtR"/>
</dbReference>
<sequence>MSNQPITDRNGMTEEQFLEAYDTNMYEHPSVTVDMLIFTVMDREQGNYRKLPEKSLQLLLIKRGEHPYLGQWALPGGFVSVDESIEDAARRELFSETNIANIYMEQLYTWGDLGRDPRTRVISCSYMALVDRTHLHVQAGEDADDAAWFELTYEVLEENREERAQGCEASRLISIILHNEIKNETLSGIVRIVETVQGHVRKLTREILQSSGIAFDHVTMVQYAIERLRNKVEYTDIIINLMPETFTLSELQRVYEIILGKDLLAAAFRRKIADAVTETDEYTKDAGHRPSKLYRYNMNRNSI</sequence>
<accession>A0A7X2H7U2</accession>
<protein>
    <submittedName>
        <fullName evidence="2">NUDIX domain-containing protein</fullName>
    </submittedName>
</protein>
<dbReference type="Pfam" id="PF00293">
    <property type="entry name" value="NUDIX"/>
    <property type="match status" value="1"/>
</dbReference>
<comment type="caution">
    <text evidence="2">The sequence shown here is derived from an EMBL/GenBank/DDBJ whole genome shotgun (WGS) entry which is preliminary data.</text>
</comment>
<proteinExistence type="predicted"/>
<keyword evidence="3" id="KW-1185">Reference proteome</keyword>
<evidence type="ECO:0000259" key="1">
    <source>
        <dbReference type="PROSITE" id="PS51462"/>
    </source>
</evidence>
<dbReference type="PANTHER" id="PTHR43736:SF4">
    <property type="entry name" value="SLR1690 PROTEIN"/>
    <property type="match status" value="1"/>
</dbReference>
<organism evidence="2 3">
    <name type="scientific">Paenibacillus monticola</name>
    <dbReference type="NCBI Taxonomy" id="2666075"/>
    <lineage>
        <taxon>Bacteria</taxon>
        <taxon>Bacillati</taxon>
        <taxon>Bacillota</taxon>
        <taxon>Bacilli</taxon>
        <taxon>Bacillales</taxon>
        <taxon>Paenibacillaceae</taxon>
        <taxon>Paenibacillus</taxon>
    </lineage>
</organism>
<name>A0A7X2H7U2_9BACL</name>
<dbReference type="InterPro" id="IPR000086">
    <property type="entry name" value="NUDIX_hydrolase_dom"/>
</dbReference>
<dbReference type="Proteomes" id="UP000463051">
    <property type="component" value="Unassembled WGS sequence"/>
</dbReference>
<evidence type="ECO:0000313" key="2">
    <source>
        <dbReference type="EMBL" id="MRN55129.1"/>
    </source>
</evidence>
<dbReference type="Gene3D" id="3.90.79.10">
    <property type="entry name" value="Nucleoside Triphosphate Pyrophosphohydrolase"/>
    <property type="match status" value="1"/>
</dbReference>
<feature type="domain" description="Nudix hydrolase" evidence="1">
    <location>
        <begin position="28"/>
        <end position="174"/>
    </location>
</feature>
<dbReference type="InterPro" id="IPR015797">
    <property type="entry name" value="NUDIX_hydrolase-like_dom_sf"/>
</dbReference>